<feature type="domain" description="Schlafen AlbA-2" evidence="2">
    <location>
        <begin position="13"/>
        <end position="128"/>
    </location>
</feature>
<dbReference type="OrthoDB" id="9768354at2"/>
<dbReference type="AlphaFoldDB" id="A0A2R3QBT2"/>
<dbReference type="Pfam" id="PF04326">
    <property type="entry name" value="SLFN_AlbA_2"/>
    <property type="match status" value="1"/>
</dbReference>
<dbReference type="InterPro" id="IPR036390">
    <property type="entry name" value="WH_DNA-bd_sf"/>
</dbReference>
<evidence type="ECO:0000256" key="1">
    <source>
        <dbReference type="SAM" id="MobiDB-lite"/>
    </source>
</evidence>
<gene>
    <name evidence="4" type="ORF">C6568_08215</name>
</gene>
<dbReference type="InterPro" id="IPR038461">
    <property type="entry name" value="Schlafen_AlbA_2_dom_sf"/>
</dbReference>
<feature type="domain" description="Filamentation induced by cAMP protein Fic-like C-terminal" evidence="3">
    <location>
        <begin position="452"/>
        <end position="476"/>
    </location>
</feature>
<dbReference type="PANTHER" id="PTHR30595:SF6">
    <property type="entry name" value="SCHLAFEN ALBA-2 DOMAIN-CONTAINING PROTEIN"/>
    <property type="match status" value="1"/>
</dbReference>
<protein>
    <submittedName>
        <fullName evidence="4">AAA family ATPase</fullName>
    </submittedName>
</protein>
<evidence type="ECO:0000313" key="4">
    <source>
        <dbReference type="EMBL" id="AVO49248.1"/>
    </source>
</evidence>
<dbReference type="InterPro" id="IPR049514">
    <property type="entry name" value="Fic-like_C"/>
</dbReference>
<accession>A0A2R3QBT2</accession>
<dbReference type="Pfam" id="PF13749">
    <property type="entry name" value="HATPase_c_4"/>
    <property type="match status" value="1"/>
</dbReference>
<evidence type="ECO:0000313" key="5">
    <source>
        <dbReference type="Proteomes" id="UP000237925"/>
    </source>
</evidence>
<dbReference type="SUPFAM" id="SSF46785">
    <property type="entry name" value="Winged helix' DNA-binding domain"/>
    <property type="match status" value="1"/>
</dbReference>
<proteinExistence type="predicted"/>
<keyword evidence="5" id="KW-1185">Reference proteome</keyword>
<evidence type="ECO:0000259" key="2">
    <source>
        <dbReference type="Pfam" id="PF04326"/>
    </source>
</evidence>
<dbReference type="InterPro" id="IPR007421">
    <property type="entry name" value="Schlafen_AlbA_2_dom"/>
</dbReference>
<dbReference type="EMBL" id="CP027667">
    <property type="protein sequence ID" value="AVO49248.1"/>
    <property type="molecule type" value="Genomic_DNA"/>
</dbReference>
<dbReference type="Proteomes" id="UP000237925">
    <property type="component" value="Chromosome"/>
</dbReference>
<reference evidence="4 5" key="1">
    <citation type="submission" date="2018-03" db="EMBL/GenBank/DDBJ databases">
        <title>Genome sequencing of Melaminivora sp.</title>
        <authorList>
            <person name="Kim S.-J."/>
            <person name="Heo J."/>
            <person name="Ahn J.-H."/>
            <person name="Kwon S.-W."/>
        </authorList>
    </citation>
    <scope>NUCLEOTIDE SEQUENCE [LARGE SCALE GENOMIC DNA]</scope>
    <source>
        <strain evidence="4 5">SC2-9</strain>
    </source>
</reference>
<dbReference type="InterPro" id="IPR038475">
    <property type="entry name" value="RecG_C_sf"/>
</dbReference>
<dbReference type="PANTHER" id="PTHR30595">
    <property type="entry name" value="GLPR-RELATED TRANSCRIPTIONAL REPRESSOR"/>
    <property type="match status" value="1"/>
</dbReference>
<dbReference type="Pfam" id="PF21247">
    <property type="entry name" value="Fic-like_C"/>
    <property type="match status" value="1"/>
</dbReference>
<evidence type="ECO:0000259" key="3">
    <source>
        <dbReference type="Pfam" id="PF21247"/>
    </source>
</evidence>
<dbReference type="RefSeq" id="WP_106683681.1">
    <property type="nucleotide sequence ID" value="NZ_CP027667.1"/>
</dbReference>
<dbReference type="Gene3D" id="3.30.950.30">
    <property type="entry name" value="Schlafen, AAA domain"/>
    <property type="match status" value="1"/>
</dbReference>
<feature type="region of interest" description="Disordered" evidence="1">
    <location>
        <begin position="385"/>
        <end position="405"/>
    </location>
</feature>
<organism evidence="4 5">
    <name type="scientific">Melaminivora suipulveris</name>
    <dbReference type="NCBI Taxonomy" id="2109913"/>
    <lineage>
        <taxon>Bacteria</taxon>
        <taxon>Pseudomonadati</taxon>
        <taxon>Pseudomonadota</taxon>
        <taxon>Betaproteobacteria</taxon>
        <taxon>Burkholderiales</taxon>
        <taxon>Comamonadaceae</taxon>
        <taxon>Melaminivora</taxon>
    </lineage>
</organism>
<sequence>MTGAAHPLLSQPEGKTLEFKRDLSSPQNALKTLVAFANSAGGRLVIGVDDARQVLGVANPLAEEERICNLIADAIAPRLIPNVELMSLDGATVLIVEVFPSSARPHYFARQGLDRGTYLRLGSSNRQAGPDWIAEARRAAAGLVFDEQPMPELTAQDLDVQALARWLGPRRPLDDKALQTLKLLRPHHGRLVPTRGAVLLWGRQRELHFPDAWVQCERFRGADKVHIFDQQEIHAPLPDALTDIELFLKKHAYKAARFGSLQREDLWSIPLTLLREAIVNALVHADYAQRGTPIRIAFFDDRIDIESPGFLLPGMTVQDMRSGVSRIRNPVIARMFRELGLVEQWGSGVRRIFAEAAQLGLPPPVLAEIATGVRLSVALAQPHAAGAGAPRATTNTTTAPATAPEEASRLESKLAARIFVLLLARESGKAALAQSLGHRSVSGELHKQIGRLLERGLIAMTLPEKPTSRLQRYRLTPRGQALAAELLTPEHPTP</sequence>
<dbReference type="KEGG" id="mela:C6568_08215"/>
<name>A0A2R3QBT2_9BURK</name>
<dbReference type="Gene3D" id="3.30.565.60">
    <property type="match status" value="1"/>
</dbReference>